<evidence type="ECO:0000313" key="4">
    <source>
        <dbReference type="Proteomes" id="UP000460298"/>
    </source>
</evidence>
<keyword evidence="3" id="KW-0378">Hydrolase</keyword>
<feature type="domain" description="Serine aminopeptidase S33" evidence="2">
    <location>
        <begin position="81"/>
        <end position="174"/>
    </location>
</feature>
<keyword evidence="1" id="KW-1133">Transmembrane helix</keyword>
<dbReference type="EMBL" id="WBUI01000003">
    <property type="protein sequence ID" value="KAB2934354.1"/>
    <property type="molecule type" value="Genomic_DNA"/>
</dbReference>
<keyword evidence="1" id="KW-0812">Transmembrane</keyword>
<evidence type="ECO:0000259" key="2">
    <source>
        <dbReference type="Pfam" id="PF12146"/>
    </source>
</evidence>
<dbReference type="PANTHER" id="PTHR12277">
    <property type="entry name" value="ALPHA/BETA HYDROLASE DOMAIN-CONTAINING PROTEIN"/>
    <property type="match status" value="1"/>
</dbReference>
<dbReference type="AlphaFoldDB" id="A0A833H3P8"/>
<dbReference type="PROSITE" id="PS51257">
    <property type="entry name" value="PROKAR_LIPOPROTEIN"/>
    <property type="match status" value="1"/>
</dbReference>
<keyword evidence="1" id="KW-0472">Membrane</keyword>
<comment type="caution">
    <text evidence="3">The sequence shown here is derived from an EMBL/GenBank/DDBJ whole genome shotgun (WGS) entry which is preliminary data.</text>
</comment>
<dbReference type="GO" id="GO:0016787">
    <property type="term" value="F:hydrolase activity"/>
    <property type="evidence" value="ECO:0007669"/>
    <property type="project" value="UniProtKB-KW"/>
</dbReference>
<dbReference type="PANTHER" id="PTHR12277:SF81">
    <property type="entry name" value="PROTEIN ABHD13"/>
    <property type="match status" value="1"/>
</dbReference>
<accession>A0A833H3P8</accession>
<dbReference type="InterPro" id="IPR029058">
    <property type="entry name" value="AB_hydrolase_fold"/>
</dbReference>
<gene>
    <name evidence="3" type="ORF">F9K24_04830</name>
</gene>
<feature type="transmembrane region" description="Helical" evidence="1">
    <location>
        <begin position="16"/>
        <end position="36"/>
    </location>
</feature>
<sequence>MSCDWKESMVKKLANISFLTLIIFSLFAGCNTTFFYHPTRLEYFNPDRMGFPSRDIWIKSKDGTSLHGFHIGATGLSASKNTLVLFFHGNAENISSHFISVAWMADRGYDLMMFDYRGFGRSDGEVAHSDVQDDVLAMLRAGDDFARRKGMKLVVYGQSLGGILAANGLIRWKSDTSYRQPDLLVLDSTFSSYSSIGASKMRGCLLPAFFLPYLILSDRHAVSGRLGFLAPLPLLVVHGDADDTVPMSFGRELFDEAGEPKRLIIVKGASHASWAGLGRSPIVSDFLSAMGEMLQRSP</sequence>
<proteinExistence type="predicted"/>
<dbReference type="Proteomes" id="UP000460298">
    <property type="component" value="Unassembled WGS sequence"/>
</dbReference>
<dbReference type="SUPFAM" id="SSF53474">
    <property type="entry name" value="alpha/beta-Hydrolases"/>
    <property type="match status" value="1"/>
</dbReference>
<dbReference type="Gene3D" id="3.40.50.1820">
    <property type="entry name" value="alpha/beta hydrolase"/>
    <property type="match status" value="1"/>
</dbReference>
<dbReference type="InterPro" id="IPR022742">
    <property type="entry name" value="Hydrolase_4"/>
</dbReference>
<name>A0A833H3P8_9LEPT</name>
<evidence type="ECO:0000313" key="3">
    <source>
        <dbReference type="EMBL" id="KAB2934354.1"/>
    </source>
</evidence>
<protein>
    <submittedName>
        <fullName evidence="3">Alpha/beta hydrolase</fullName>
    </submittedName>
</protein>
<evidence type="ECO:0000256" key="1">
    <source>
        <dbReference type="SAM" id="Phobius"/>
    </source>
</evidence>
<reference evidence="3 4" key="1">
    <citation type="submission" date="2019-10" db="EMBL/GenBank/DDBJ databases">
        <title>Extracellular Electron Transfer in a Candidatus Methanoperedens spp. Enrichment Culture.</title>
        <authorList>
            <person name="Berger S."/>
            <person name="Rangel Shaw D."/>
            <person name="Berben T."/>
            <person name="In 'T Zandt M."/>
            <person name="Frank J."/>
            <person name="Reimann J."/>
            <person name="Jetten M.S.M."/>
            <person name="Welte C.U."/>
        </authorList>
    </citation>
    <scope>NUCLEOTIDE SEQUENCE [LARGE SCALE GENOMIC DNA]</scope>
    <source>
        <strain evidence="3">SB12</strain>
    </source>
</reference>
<dbReference type="Pfam" id="PF12146">
    <property type="entry name" value="Hydrolase_4"/>
    <property type="match status" value="1"/>
</dbReference>
<organism evidence="3 4">
    <name type="scientific">Leptonema illini</name>
    <dbReference type="NCBI Taxonomy" id="183"/>
    <lineage>
        <taxon>Bacteria</taxon>
        <taxon>Pseudomonadati</taxon>
        <taxon>Spirochaetota</taxon>
        <taxon>Spirochaetia</taxon>
        <taxon>Leptospirales</taxon>
        <taxon>Leptospiraceae</taxon>
        <taxon>Leptonema</taxon>
    </lineage>
</organism>